<evidence type="ECO:0000313" key="2">
    <source>
        <dbReference type="EMBL" id="TKA13557.1"/>
    </source>
</evidence>
<dbReference type="RefSeq" id="WP_136721716.1">
    <property type="nucleotide sequence ID" value="NZ_SUMC01000001.1"/>
</dbReference>
<organism evidence="2 3">
    <name type="scientific">Actinacidiphila oryziradicis</name>
    <dbReference type="NCBI Taxonomy" id="2571141"/>
    <lineage>
        <taxon>Bacteria</taxon>
        <taxon>Bacillati</taxon>
        <taxon>Actinomycetota</taxon>
        <taxon>Actinomycetes</taxon>
        <taxon>Kitasatosporales</taxon>
        <taxon>Streptomycetaceae</taxon>
        <taxon>Actinacidiphila</taxon>
    </lineage>
</organism>
<protein>
    <submittedName>
        <fullName evidence="2">Cupin</fullName>
    </submittedName>
</protein>
<name>A0A4U0SZS8_9ACTN</name>
<dbReference type="OrthoDB" id="623300at2"/>
<sequence length="271" mass="28541">MSPDASPPPTGQGPVPPLPGAIGLSNLRPYDWEAADGVCGGSPHMHLACTEAYVVTGGRGAVQTLTPNGYRETPLEPGALVWFTPGTVHRMVEGDGLSVTVLMENAGLPEAGDAVFTFPPSVLADPAAYARAATLPSPATPGATGPEALARAARRRRDLAVEGYLVLREALRRSDPKPLLAFHQAAARLVAHKAATWQERWRTGALAAAQRTGDHLRALAAADPAHLAEAQVATTGPSLRDGYGMCGRRDEYALEGATLPYGYRTSKRPRE</sequence>
<dbReference type="AlphaFoldDB" id="A0A4U0SZS8"/>
<gene>
    <name evidence="2" type="ORF">FCI23_01335</name>
</gene>
<dbReference type="InterPro" id="IPR014710">
    <property type="entry name" value="RmlC-like_jellyroll"/>
</dbReference>
<dbReference type="SUPFAM" id="SSF51182">
    <property type="entry name" value="RmlC-like cupins"/>
    <property type="match status" value="1"/>
</dbReference>
<feature type="region of interest" description="Disordered" evidence="1">
    <location>
        <begin position="1"/>
        <end position="20"/>
    </location>
</feature>
<feature type="compositionally biased region" description="Pro residues" evidence="1">
    <location>
        <begin position="1"/>
        <end position="19"/>
    </location>
</feature>
<evidence type="ECO:0000313" key="3">
    <source>
        <dbReference type="Proteomes" id="UP000305778"/>
    </source>
</evidence>
<proteinExistence type="predicted"/>
<keyword evidence="3" id="KW-1185">Reference proteome</keyword>
<dbReference type="InterPro" id="IPR011051">
    <property type="entry name" value="RmlC_Cupin_sf"/>
</dbReference>
<comment type="caution">
    <text evidence="2">The sequence shown here is derived from an EMBL/GenBank/DDBJ whole genome shotgun (WGS) entry which is preliminary data.</text>
</comment>
<dbReference type="EMBL" id="SUMC01000001">
    <property type="protein sequence ID" value="TKA13557.1"/>
    <property type="molecule type" value="Genomic_DNA"/>
</dbReference>
<dbReference type="Proteomes" id="UP000305778">
    <property type="component" value="Unassembled WGS sequence"/>
</dbReference>
<evidence type="ECO:0000256" key="1">
    <source>
        <dbReference type="SAM" id="MobiDB-lite"/>
    </source>
</evidence>
<accession>A0A4U0SZS8</accession>
<dbReference type="Gene3D" id="2.60.120.10">
    <property type="entry name" value="Jelly Rolls"/>
    <property type="match status" value="1"/>
</dbReference>
<reference evidence="2 3" key="1">
    <citation type="submission" date="2019-04" db="EMBL/GenBank/DDBJ databases">
        <title>Streptomyces oryziradicis sp. nov., a novel actinomycete isolated from rhizosphere soil of rice (Oryza sativa L.).</title>
        <authorList>
            <person name="Li C."/>
        </authorList>
    </citation>
    <scope>NUCLEOTIDE SEQUENCE [LARGE SCALE GENOMIC DNA]</scope>
    <source>
        <strain evidence="2 3">NEAU-C40</strain>
    </source>
</reference>